<organism evidence="2 3">
    <name type="scientific">Phyllosticta capitalensis</name>
    <dbReference type="NCBI Taxonomy" id="121624"/>
    <lineage>
        <taxon>Eukaryota</taxon>
        <taxon>Fungi</taxon>
        <taxon>Dikarya</taxon>
        <taxon>Ascomycota</taxon>
        <taxon>Pezizomycotina</taxon>
        <taxon>Dothideomycetes</taxon>
        <taxon>Dothideomycetes incertae sedis</taxon>
        <taxon>Botryosphaeriales</taxon>
        <taxon>Phyllostictaceae</taxon>
        <taxon>Phyllosticta</taxon>
    </lineage>
</organism>
<comment type="caution">
    <text evidence="2">The sequence shown here is derived from an EMBL/GenBank/DDBJ whole genome shotgun (WGS) entry which is preliminary data.</text>
</comment>
<dbReference type="EMBL" id="JBBWRZ010000011">
    <property type="protein sequence ID" value="KAK8225771.1"/>
    <property type="molecule type" value="Genomic_DNA"/>
</dbReference>
<protein>
    <submittedName>
        <fullName evidence="2">Uncharacterized protein</fullName>
    </submittedName>
</protein>
<accession>A0ABR1YE27</accession>
<gene>
    <name evidence="2" type="ORF">HDK90DRAFT_514217</name>
</gene>
<name>A0ABR1YE27_9PEZI</name>
<reference evidence="2 3" key="1">
    <citation type="submission" date="2024-04" db="EMBL/GenBank/DDBJ databases">
        <title>Phyllosticta paracitricarpa is synonymous to the EU quarantine fungus P. citricarpa based on phylogenomic analyses.</title>
        <authorList>
            <consortium name="Lawrence Berkeley National Laboratory"/>
            <person name="Van Ingen-Buijs V.A."/>
            <person name="Van Westerhoven A.C."/>
            <person name="Haridas S."/>
            <person name="Skiadas P."/>
            <person name="Martin F."/>
            <person name="Groenewald J.Z."/>
            <person name="Crous P.W."/>
            <person name="Seidl M.F."/>
        </authorList>
    </citation>
    <scope>NUCLEOTIDE SEQUENCE [LARGE SCALE GENOMIC DNA]</scope>
    <source>
        <strain evidence="2 3">CBS 123374</strain>
    </source>
</reference>
<proteinExistence type="predicted"/>
<dbReference type="Proteomes" id="UP001492380">
    <property type="component" value="Unassembled WGS sequence"/>
</dbReference>
<keyword evidence="3" id="KW-1185">Reference proteome</keyword>
<evidence type="ECO:0000313" key="3">
    <source>
        <dbReference type="Proteomes" id="UP001492380"/>
    </source>
</evidence>
<keyword evidence="1" id="KW-0175">Coiled coil</keyword>
<evidence type="ECO:0000256" key="1">
    <source>
        <dbReference type="SAM" id="Coils"/>
    </source>
</evidence>
<feature type="coiled-coil region" evidence="1">
    <location>
        <begin position="206"/>
        <end position="236"/>
    </location>
</feature>
<evidence type="ECO:0000313" key="2">
    <source>
        <dbReference type="EMBL" id="KAK8225771.1"/>
    </source>
</evidence>
<sequence>MDELVNSLRVALEGAALTASFPSVRTAAPATTQQAHGNAVDVMNALDQLVNEQRVALDDDNADGNLQSLALMAGLPVIRKTAPATTQQVHGDAVDTMKELDTLVTEQRVTLQDDNSNQKFEGFLDNIYQGYVRSEADHLISMFHECATSPPPPQQQPAHATRSSNLDHINQLLGQTLPELDPDRIQDFHDFVTGAVNRGIKLAAFLPNVEQKIKDLKAERAKVDQLSNEQARKLAKIKQVMCPDDQPQ</sequence>